<evidence type="ECO:0000313" key="2">
    <source>
        <dbReference type="EMBL" id="CUQ85894.1"/>
    </source>
</evidence>
<keyword evidence="1" id="KW-0812">Transmembrane</keyword>
<keyword evidence="1" id="KW-1133">Transmembrane helix</keyword>
<dbReference type="EMBL" id="CZBV01000004">
    <property type="protein sequence ID" value="CUQ85894.1"/>
    <property type="molecule type" value="Genomic_DNA"/>
</dbReference>
<gene>
    <name evidence="2" type="ORF">ERS852492_01731</name>
</gene>
<dbReference type="AlphaFoldDB" id="A0A174ZFB9"/>
<dbReference type="RefSeq" id="WP_022164641.1">
    <property type="nucleotide sequence ID" value="NZ_CABIXW010000004.1"/>
</dbReference>
<organism evidence="2 3">
    <name type="scientific">Lachnospira eligens</name>
    <dbReference type="NCBI Taxonomy" id="39485"/>
    <lineage>
        <taxon>Bacteria</taxon>
        <taxon>Bacillati</taxon>
        <taxon>Bacillota</taxon>
        <taxon>Clostridia</taxon>
        <taxon>Lachnospirales</taxon>
        <taxon>Lachnospiraceae</taxon>
        <taxon>Lachnospira</taxon>
    </lineage>
</organism>
<keyword evidence="1" id="KW-0472">Membrane</keyword>
<sequence>MKYGVRKPNIKKSIKARTTGKVKRQVKKAVNPLYGKKGMGIVNDPKKAAYNAVYNRTTVGVSDIAKGLTAANGNPAASSSTNAPQKKEYSANTYSVCGILMIVLGAVLALLGLILLLAVPVAGIIAIVFGVACVVIGRKYRKVAKERRANE</sequence>
<name>A0A174ZFB9_9FIRM</name>
<accession>A0A174ZFB9</accession>
<dbReference type="Proteomes" id="UP000095780">
    <property type="component" value="Unassembled WGS sequence"/>
</dbReference>
<evidence type="ECO:0000256" key="1">
    <source>
        <dbReference type="SAM" id="Phobius"/>
    </source>
</evidence>
<protein>
    <recommendedName>
        <fullName evidence="4">DUF3040 domain-containing protein</fullName>
    </recommendedName>
</protein>
<reference evidence="2 3" key="1">
    <citation type="submission" date="2015-09" db="EMBL/GenBank/DDBJ databases">
        <authorList>
            <consortium name="Pathogen Informatics"/>
        </authorList>
    </citation>
    <scope>NUCLEOTIDE SEQUENCE [LARGE SCALE GENOMIC DNA]</scope>
    <source>
        <strain evidence="2 3">2789STDY5834878</strain>
    </source>
</reference>
<feature type="transmembrane region" description="Helical" evidence="1">
    <location>
        <begin position="94"/>
        <end position="115"/>
    </location>
</feature>
<evidence type="ECO:0000313" key="3">
    <source>
        <dbReference type="Proteomes" id="UP000095780"/>
    </source>
</evidence>
<evidence type="ECO:0008006" key="4">
    <source>
        <dbReference type="Google" id="ProtNLM"/>
    </source>
</evidence>
<proteinExistence type="predicted"/>
<feature type="transmembrane region" description="Helical" evidence="1">
    <location>
        <begin position="121"/>
        <end position="138"/>
    </location>
</feature>